<reference evidence="1 2" key="1">
    <citation type="submission" date="2019-09" db="EMBL/GenBank/DDBJ databases">
        <title>Genome sequence of Rhodovastum atsumiense, a diverse member of the Acetobacteraceae family of non-sulfur purple photosynthetic bacteria.</title>
        <authorList>
            <person name="Meyer T."/>
            <person name="Kyndt J."/>
        </authorList>
    </citation>
    <scope>NUCLEOTIDE SEQUENCE [LARGE SCALE GENOMIC DNA]</scope>
    <source>
        <strain evidence="1 2">DSM 21279</strain>
    </source>
</reference>
<evidence type="ECO:0000313" key="1">
    <source>
        <dbReference type="EMBL" id="KAA5611799.1"/>
    </source>
</evidence>
<dbReference type="RefSeq" id="WP_150041033.1">
    <property type="nucleotide sequence ID" value="NZ_OW485605.1"/>
</dbReference>
<gene>
    <name evidence="1" type="ORF">F1189_12220</name>
</gene>
<name>A0A5M6IV23_9PROT</name>
<organism evidence="1 2">
    <name type="scientific">Rhodovastum atsumiense</name>
    <dbReference type="NCBI Taxonomy" id="504468"/>
    <lineage>
        <taxon>Bacteria</taxon>
        <taxon>Pseudomonadati</taxon>
        <taxon>Pseudomonadota</taxon>
        <taxon>Alphaproteobacteria</taxon>
        <taxon>Acetobacterales</taxon>
        <taxon>Acetobacteraceae</taxon>
        <taxon>Rhodovastum</taxon>
    </lineage>
</organism>
<proteinExistence type="predicted"/>
<keyword evidence="2" id="KW-1185">Reference proteome</keyword>
<accession>A0A5M6IV23</accession>
<dbReference type="EMBL" id="VWPK01000017">
    <property type="protein sequence ID" value="KAA5611799.1"/>
    <property type="molecule type" value="Genomic_DNA"/>
</dbReference>
<dbReference type="AlphaFoldDB" id="A0A5M6IV23"/>
<protein>
    <submittedName>
        <fullName evidence="1">Uncharacterized protein</fullName>
    </submittedName>
</protein>
<comment type="caution">
    <text evidence="1">The sequence shown here is derived from an EMBL/GenBank/DDBJ whole genome shotgun (WGS) entry which is preliminary data.</text>
</comment>
<sequence>MLEDDLETNATASSPVLTLVEGMTSLRRQLATAAAIADERRRAALAACSPPIEPGLPPRNEHVAAVDAELARILASVEFADFLEMTDGGL</sequence>
<evidence type="ECO:0000313" key="2">
    <source>
        <dbReference type="Proteomes" id="UP000325255"/>
    </source>
</evidence>
<dbReference type="Proteomes" id="UP000325255">
    <property type="component" value="Unassembled WGS sequence"/>
</dbReference>